<organism evidence="2">
    <name type="scientific">Micrurus spixii</name>
    <name type="common">Amazon coral snake</name>
    <dbReference type="NCBI Taxonomy" id="129469"/>
    <lineage>
        <taxon>Eukaryota</taxon>
        <taxon>Metazoa</taxon>
        <taxon>Chordata</taxon>
        <taxon>Craniata</taxon>
        <taxon>Vertebrata</taxon>
        <taxon>Euteleostomi</taxon>
        <taxon>Lepidosauria</taxon>
        <taxon>Squamata</taxon>
        <taxon>Bifurcata</taxon>
        <taxon>Unidentata</taxon>
        <taxon>Episquamata</taxon>
        <taxon>Toxicofera</taxon>
        <taxon>Serpentes</taxon>
        <taxon>Colubroidea</taxon>
        <taxon>Elapidae</taxon>
        <taxon>Elapinae</taxon>
        <taxon>Micrurus</taxon>
    </lineage>
</organism>
<evidence type="ECO:0000313" key="2">
    <source>
        <dbReference type="EMBL" id="LAB33855.1"/>
    </source>
</evidence>
<name>A0A2D4MKF5_9SAUR</name>
<protein>
    <submittedName>
        <fullName evidence="2">Uncharacterized protein</fullName>
    </submittedName>
</protein>
<keyword evidence="1" id="KW-0812">Transmembrane</keyword>
<reference evidence="2" key="2">
    <citation type="submission" date="2017-11" db="EMBL/GenBank/DDBJ databases">
        <title>Coralsnake Venomics: Analyses of Venom Gland Transcriptomes and Proteomes of Six Brazilian Taxa.</title>
        <authorList>
            <person name="Aird S.D."/>
            <person name="Jorge da Silva N."/>
            <person name="Qiu L."/>
            <person name="Villar-Briones A."/>
            <person name="Aparecida-Saddi V."/>
            <person name="Campos-Telles M.P."/>
            <person name="Grau M."/>
            <person name="Mikheyev A.S."/>
        </authorList>
    </citation>
    <scope>NUCLEOTIDE SEQUENCE</scope>
    <source>
        <tissue evidence="2">Venom_gland</tissue>
    </source>
</reference>
<reference evidence="2" key="1">
    <citation type="submission" date="2017-07" db="EMBL/GenBank/DDBJ databases">
        <authorList>
            <person name="Mikheyev A."/>
            <person name="Grau M."/>
        </authorList>
    </citation>
    <scope>NUCLEOTIDE SEQUENCE</scope>
    <source>
        <tissue evidence="2">Venom_gland</tissue>
    </source>
</reference>
<keyword evidence="1" id="KW-0472">Membrane</keyword>
<keyword evidence="1" id="KW-1133">Transmembrane helix</keyword>
<proteinExistence type="predicted"/>
<dbReference type="AlphaFoldDB" id="A0A2D4MKF5"/>
<evidence type="ECO:0000256" key="1">
    <source>
        <dbReference type="SAM" id="Phobius"/>
    </source>
</evidence>
<dbReference type="EMBL" id="IACM01106057">
    <property type="protein sequence ID" value="LAB33855.1"/>
    <property type="molecule type" value="Transcribed_RNA"/>
</dbReference>
<feature type="transmembrane region" description="Helical" evidence="1">
    <location>
        <begin position="105"/>
        <end position="122"/>
    </location>
</feature>
<sequence>MDQNVSELNILISNGRKVVFSQEACLTVLLPPCLFPADLERICYVTVFQELIFVFNQGSKVVLHCVGWVRRQLSCEDVFLCSELQWFQLCSSETMCLLRKKKKSCILLACAFVLFIFLFETAKVHLQEECVCL</sequence>
<accession>A0A2D4MKF5</accession>